<proteinExistence type="predicted"/>
<dbReference type="InterPro" id="IPR049736">
    <property type="entry name" value="PqiC"/>
</dbReference>
<evidence type="ECO:0000259" key="2">
    <source>
        <dbReference type="Pfam" id="PF03886"/>
    </source>
</evidence>
<dbReference type="NCBIfam" id="NF033620">
    <property type="entry name" value="pqiC"/>
    <property type="match status" value="1"/>
</dbReference>
<organism evidence="3 4">
    <name type="scientific">Erwinia tracheiphila</name>
    <dbReference type="NCBI Taxonomy" id="65700"/>
    <lineage>
        <taxon>Bacteria</taxon>
        <taxon>Pseudomonadati</taxon>
        <taxon>Pseudomonadota</taxon>
        <taxon>Gammaproteobacteria</taxon>
        <taxon>Enterobacterales</taxon>
        <taxon>Erwiniaceae</taxon>
        <taxon>Erwinia</taxon>
    </lineage>
</organism>
<evidence type="ECO:0000313" key="3">
    <source>
        <dbReference type="EMBL" id="AXF76191.1"/>
    </source>
</evidence>
<dbReference type="Proteomes" id="UP000264980">
    <property type="component" value="Chromosome"/>
</dbReference>
<gene>
    <name evidence="3" type="primary">pqiC</name>
    <name evidence="3" type="ORF">AV903_09245</name>
</gene>
<sequence length="208" mass="22946">MIKWIPVALTLILTACSSKPETTWYQLPSAHKGGAVSNSVTQRPAVFVQHISVPDFLAGNGLVYQSSDVKYVIASNNLWASPLDQQLQQTLIANLSGELPSWLVSGSPLIQQQDTLNVNISDFHGRYDGHAVISGDWLLEHQGQIIKRSFILTVPLREDGYDALVRSLAAGWQQEAQQIAQVIRQTGETSHRQDERDRSSDAVSENEG</sequence>
<feature type="region of interest" description="Disordered" evidence="1">
    <location>
        <begin position="185"/>
        <end position="208"/>
    </location>
</feature>
<protein>
    <submittedName>
        <fullName evidence="3">Membrane integrity-associated transporter subunit PqiC</fullName>
    </submittedName>
</protein>
<feature type="compositionally biased region" description="Basic and acidic residues" evidence="1">
    <location>
        <begin position="189"/>
        <end position="200"/>
    </location>
</feature>
<accession>A0A345CRX4</accession>
<dbReference type="InterPro" id="IPR005586">
    <property type="entry name" value="ABC_trans_aux"/>
</dbReference>
<evidence type="ECO:0000313" key="4">
    <source>
        <dbReference type="Proteomes" id="UP000264980"/>
    </source>
</evidence>
<reference evidence="3 4" key="1">
    <citation type="submission" date="2016-01" db="EMBL/GenBank/DDBJ databases">
        <authorList>
            <person name="Oliw E.H."/>
        </authorList>
    </citation>
    <scope>NUCLEOTIDE SEQUENCE [LARGE SCALE GENOMIC DNA]</scope>
    <source>
        <strain evidence="3 4">MDcuke</strain>
    </source>
</reference>
<dbReference type="EMBL" id="CP013970">
    <property type="protein sequence ID" value="AXF76191.1"/>
    <property type="molecule type" value="Genomic_DNA"/>
</dbReference>
<dbReference type="SUPFAM" id="SSF159594">
    <property type="entry name" value="XCC0632-like"/>
    <property type="match status" value="1"/>
</dbReference>
<dbReference type="RefSeq" id="WP_233480521.1">
    <property type="nucleotide sequence ID" value="NZ_CP013970.1"/>
</dbReference>
<feature type="domain" description="ABC-type transport auxiliary lipoprotein component" evidence="2">
    <location>
        <begin position="25"/>
        <end position="180"/>
    </location>
</feature>
<dbReference type="Pfam" id="PF03886">
    <property type="entry name" value="ABC_trans_aux"/>
    <property type="match status" value="1"/>
</dbReference>
<dbReference type="PROSITE" id="PS51257">
    <property type="entry name" value="PROKAR_LIPOPROTEIN"/>
    <property type="match status" value="1"/>
</dbReference>
<evidence type="ECO:0000256" key="1">
    <source>
        <dbReference type="SAM" id="MobiDB-lite"/>
    </source>
</evidence>
<name>A0A345CRX4_9GAMM</name>
<dbReference type="Gene3D" id="3.40.50.10610">
    <property type="entry name" value="ABC-type transport auxiliary lipoprotein component"/>
    <property type="match status" value="1"/>
</dbReference>
<dbReference type="AlphaFoldDB" id="A0A345CRX4"/>